<keyword evidence="11" id="KW-1185">Reference proteome</keyword>
<evidence type="ECO:0000256" key="6">
    <source>
        <dbReference type="ARBA" id="ARBA00046520"/>
    </source>
</evidence>
<comment type="catalytic activity">
    <reaction evidence="3">
        <text>(R)-5-phosphomevalonate = (2E)-3-methyl-5-phosphooxypent-2-enoate + H2O</text>
        <dbReference type="Rhea" id="RHEA:78975"/>
        <dbReference type="ChEBI" id="CHEBI:15377"/>
        <dbReference type="ChEBI" id="CHEBI:58146"/>
        <dbReference type="ChEBI" id="CHEBI:229665"/>
        <dbReference type="EC" id="4.2.1.182"/>
    </reaction>
    <physiologicalReaction direction="left-to-right" evidence="3">
        <dbReference type="Rhea" id="RHEA:78976"/>
    </physiologicalReaction>
</comment>
<evidence type="ECO:0000256" key="7">
    <source>
        <dbReference type="ARBA" id="ARBA00047176"/>
    </source>
</evidence>
<dbReference type="EnsemblBacteria" id="ABM81448">
    <property type="protein sequence ID" value="ABM81448"/>
    <property type="gene ID" value="Hbut_1634"/>
</dbReference>
<evidence type="ECO:0000256" key="8">
    <source>
        <dbReference type="ARBA" id="ARBA00047196"/>
    </source>
</evidence>
<gene>
    <name evidence="10" type="ordered locus">Hbut_1634</name>
</gene>
<dbReference type="PANTHER" id="PTHR36577:SF3">
    <property type="entry name" value="DUF521 DOMAIN PROTEIN (AFU_ORTHOLOGUE AFUA_6G00490)"/>
    <property type="match status" value="1"/>
</dbReference>
<evidence type="ECO:0000313" key="10">
    <source>
        <dbReference type="EMBL" id="ABM81448.1"/>
    </source>
</evidence>
<dbReference type="Pfam" id="PF04412">
    <property type="entry name" value="AcnX"/>
    <property type="match status" value="1"/>
</dbReference>
<sequence>MLSGEYGEAVRKALTVIVRVGEALGAERLVEITHAHVSGISYFNIGDVGLEFIEELARMGGRVRVHATFNPTGIPLSEEGLWEDNAILVGAAEAEKQLRIIRALTRMGFKFTATCIPYKLRRPRPGEHLAWGESSAVAVANTLYGARTNREGGPVALAAALTGRIYYWGLHLDENRKPTMLIRVKNIVLDELAAGLLGHLVGRSYQDQLPYIDAELEGTRAVISMCGAAAASGNTAMCIVRNYSPEDRGAPEKVETVEVTARDLKAERELVETASLEEADVFFTGCPHHDWSIVHTVLTLLESSGVRRLRKPMWIALPGKLPNWGKNACSQATRQECASATRYMYCCVKA</sequence>
<organism evidence="10 11">
    <name type="scientific">Hyperthermus butylicus (strain DSM 5456 / JCM 9403 / PLM1-5)</name>
    <dbReference type="NCBI Taxonomy" id="415426"/>
    <lineage>
        <taxon>Archaea</taxon>
        <taxon>Thermoproteota</taxon>
        <taxon>Thermoprotei</taxon>
        <taxon>Desulfurococcales</taxon>
        <taxon>Pyrodictiaceae</taxon>
        <taxon>Hyperthermus</taxon>
    </lineage>
</organism>
<reference evidence="10 11" key="1">
    <citation type="journal article" date="2007" name="Archaea">
        <title>The genome of Hyperthermus butylicus: a sulfur-reducing, peptide fermenting, neutrophilic Crenarchaeote growing up to 108 degrees C.</title>
        <authorList>
            <person name="Brugger K."/>
            <person name="Chen L."/>
            <person name="Stark M."/>
            <person name="Zibat A."/>
            <person name="Redder P."/>
            <person name="Ruepp A."/>
            <person name="Awayez M."/>
            <person name="She Q."/>
            <person name="Garrett R.A."/>
            <person name="Klenk H.P."/>
        </authorList>
    </citation>
    <scope>NUCLEOTIDE SEQUENCE [LARGE SCALE GENOMIC DNA]</scope>
    <source>
        <strain evidence="11">DSM 5456 / JCM 9403 / PLM1-5</strain>
    </source>
</reference>
<dbReference type="Proteomes" id="UP000002593">
    <property type="component" value="Chromosome"/>
</dbReference>
<dbReference type="STRING" id="415426.Hbut_1634"/>
<dbReference type="GO" id="GO:0016829">
    <property type="term" value="F:lyase activity"/>
    <property type="evidence" value="ECO:0007669"/>
    <property type="project" value="UniProtKB-KW"/>
</dbReference>
<keyword evidence="2" id="KW-0456">Lyase</keyword>
<keyword evidence="1" id="KW-0408">Iron</keyword>
<comment type="function">
    <text evidence="4">Component of a hydro-lyase that catalyzes the dehydration of mevalonate 5-phosphate (MVA5P) to form trans-anhydromevalonate 5-phosphate (tAHMP). Involved in the archaeal mevalonate (MVA) pathway, which provides fundamental precursors for isoprenoid biosynthesis, such as isopentenyl diphosphate (IPP) and dimethylallyl diphosphate (DMAPP).</text>
</comment>
<name>A2BN87_HYPBU</name>
<dbReference type="InterPro" id="IPR007506">
    <property type="entry name" value="PMDh-L-like_dom"/>
</dbReference>
<comment type="subunit">
    <text evidence="6">Heterodimer composed of a large subunit (PMDh-L) and a small subunit (PMDh-S).</text>
</comment>
<evidence type="ECO:0000256" key="4">
    <source>
        <dbReference type="ARBA" id="ARBA00045299"/>
    </source>
</evidence>
<accession>A2BN87</accession>
<protein>
    <recommendedName>
        <fullName evidence="8">Phosphomevalonate dehydratase large subunit</fullName>
        <ecNumber evidence="7">4.2.1.182</ecNumber>
    </recommendedName>
</protein>
<dbReference type="HOGENOM" id="CLU_018825_0_0_2"/>
<evidence type="ECO:0000256" key="3">
    <source>
        <dbReference type="ARBA" id="ARBA00045120"/>
    </source>
</evidence>
<dbReference type="PANTHER" id="PTHR36577">
    <property type="entry name" value="DUF521 DOMAIN PROTEIN (AFU_ORTHOLOGUE AFUA_6G00490)"/>
    <property type="match status" value="1"/>
</dbReference>
<evidence type="ECO:0000313" key="11">
    <source>
        <dbReference type="Proteomes" id="UP000002593"/>
    </source>
</evidence>
<evidence type="ECO:0000256" key="2">
    <source>
        <dbReference type="ARBA" id="ARBA00023239"/>
    </source>
</evidence>
<dbReference type="EC" id="4.2.1.182" evidence="7"/>
<dbReference type="AlphaFoldDB" id="A2BN87"/>
<dbReference type="KEGG" id="hbu:Hbut_1634"/>
<feature type="domain" description="Phosphomevalonate dehydratase large subunit-like" evidence="9">
    <location>
        <begin position="1"/>
        <end position="319"/>
    </location>
</feature>
<evidence type="ECO:0000256" key="5">
    <source>
        <dbReference type="ARBA" id="ARBA00046333"/>
    </source>
</evidence>
<dbReference type="EMBL" id="CP000493">
    <property type="protein sequence ID" value="ABM81448.1"/>
    <property type="molecule type" value="Genomic_DNA"/>
</dbReference>
<proteinExistence type="inferred from homology"/>
<evidence type="ECO:0000256" key="1">
    <source>
        <dbReference type="ARBA" id="ARBA00023004"/>
    </source>
</evidence>
<comment type="similarity">
    <text evidence="5">Belongs to the AcnX type II large subunit family.</text>
</comment>
<evidence type="ECO:0000259" key="9">
    <source>
        <dbReference type="Pfam" id="PF04412"/>
    </source>
</evidence>
<dbReference type="eggNOG" id="arCOG04278">
    <property type="taxonomic scope" value="Archaea"/>
</dbReference>